<evidence type="ECO:0000313" key="1">
    <source>
        <dbReference type="EMBL" id="KAF7349824.1"/>
    </source>
</evidence>
<keyword evidence="2" id="KW-1185">Reference proteome</keyword>
<dbReference type="Proteomes" id="UP000620124">
    <property type="component" value="Unassembled WGS sequence"/>
</dbReference>
<reference evidence="1" key="1">
    <citation type="submission" date="2020-05" db="EMBL/GenBank/DDBJ databases">
        <title>Mycena genomes resolve the evolution of fungal bioluminescence.</title>
        <authorList>
            <person name="Tsai I.J."/>
        </authorList>
    </citation>
    <scope>NUCLEOTIDE SEQUENCE</scope>
    <source>
        <strain evidence="1">CCC161011</strain>
    </source>
</reference>
<evidence type="ECO:0000313" key="2">
    <source>
        <dbReference type="Proteomes" id="UP000620124"/>
    </source>
</evidence>
<dbReference type="EMBL" id="JACAZI010000010">
    <property type="protein sequence ID" value="KAF7349824.1"/>
    <property type="molecule type" value="Genomic_DNA"/>
</dbReference>
<protein>
    <submittedName>
        <fullName evidence="1">Uncharacterized protein</fullName>
    </submittedName>
</protein>
<proteinExistence type="predicted"/>
<accession>A0A8H7CTI2</accession>
<name>A0A8H7CTI2_9AGAR</name>
<sequence length="230" mass="25645">MSGLKSLVFYTAVDDNNKRLNFATDILLTLEPADSDSLPRSSNPIAWKVLRFDPSFPAQQTVIWHKDAGFSLVVENEDGTYSMRTQKITVEPKHMTSLDETGSAPCWSTPVKNHDNPTIVAFNNCPIPKTFALCSVDNTGNNSVFSPVVFLGTFGYEQKIECQTPVILQAYAIAGYKEGQLFKASDKEHFLLKNHKNEPKPLNMEDARKVTVFRLYSHSTGRPTLELVSG</sequence>
<organism evidence="1 2">
    <name type="scientific">Mycena venus</name>
    <dbReference type="NCBI Taxonomy" id="2733690"/>
    <lineage>
        <taxon>Eukaryota</taxon>
        <taxon>Fungi</taxon>
        <taxon>Dikarya</taxon>
        <taxon>Basidiomycota</taxon>
        <taxon>Agaricomycotina</taxon>
        <taxon>Agaricomycetes</taxon>
        <taxon>Agaricomycetidae</taxon>
        <taxon>Agaricales</taxon>
        <taxon>Marasmiineae</taxon>
        <taxon>Mycenaceae</taxon>
        <taxon>Mycena</taxon>
    </lineage>
</organism>
<comment type="caution">
    <text evidence="1">The sequence shown here is derived from an EMBL/GenBank/DDBJ whole genome shotgun (WGS) entry which is preliminary data.</text>
</comment>
<dbReference type="AlphaFoldDB" id="A0A8H7CTI2"/>
<gene>
    <name evidence="1" type="ORF">MVEN_01282800</name>
</gene>
<dbReference type="OrthoDB" id="2982815at2759"/>